<dbReference type="GO" id="GO:0005886">
    <property type="term" value="C:plasma membrane"/>
    <property type="evidence" value="ECO:0007669"/>
    <property type="project" value="UniProtKB-SubCell"/>
</dbReference>
<keyword evidence="3" id="KW-1003">Cell membrane</keyword>
<name>A0A9X1NHR3_9ACTN</name>
<accession>A0A9X1NHR3</accession>
<dbReference type="InterPro" id="IPR000515">
    <property type="entry name" value="MetI-like"/>
</dbReference>
<evidence type="ECO:0000256" key="4">
    <source>
        <dbReference type="ARBA" id="ARBA00022692"/>
    </source>
</evidence>
<feature type="transmembrane region" description="Helical" evidence="7">
    <location>
        <begin position="134"/>
        <end position="156"/>
    </location>
</feature>
<evidence type="ECO:0000313" key="10">
    <source>
        <dbReference type="Proteomes" id="UP001138997"/>
    </source>
</evidence>
<comment type="similarity">
    <text evidence="7">Belongs to the binding-protein-dependent transport system permease family.</text>
</comment>
<proteinExistence type="inferred from homology"/>
<comment type="caution">
    <text evidence="9">The sequence shown here is derived from an EMBL/GenBank/DDBJ whole genome shotgun (WGS) entry which is preliminary data.</text>
</comment>
<evidence type="ECO:0000256" key="7">
    <source>
        <dbReference type="RuleBase" id="RU363032"/>
    </source>
</evidence>
<dbReference type="EMBL" id="JAJOMB010000016">
    <property type="protein sequence ID" value="MCD5314363.1"/>
    <property type="molecule type" value="Genomic_DNA"/>
</dbReference>
<feature type="transmembrane region" description="Helical" evidence="7">
    <location>
        <begin position="238"/>
        <end position="257"/>
    </location>
</feature>
<dbReference type="RefSeq" id="WP_231446810.1">
    <property type="nucleotide sequence ID" value="NZ_JAJOMB010000016.1"/>
</dbReference>
<dbReference type="GO" id="GO:0055085">
    <property type="term" value="P:transmembrane transport"/>
    <property type="evidence" value="ECO:0007669"/>
    <property type="project" value="InterPro"/>
</dbReference>
<feature type="transmembrane region" description="Helical" evidence="7">
    <location>
        <begin position="176"/>
        <end position="200"/>
    </location>
</feature>
<dbReference type="InterPro" id="IPR035906">
    <property type="entry name" value="MetI-like_sf"/>
</dbReference>
<evidence type="ECO:0000256" key="1">
    <source>
        <dbReference type="ARBA" id="ARBA00004651"/>
    </source>
</evidence>
<sequence length="271" mass="29850">MTKQRAGLYTALTLLAVLFLIPMIWGVSSAFKARSDIFEYPPRLFPAEPTLENFRAILDGQPFWSWLLVSTLVALVSTAVAVFLCCLAGFGFAKYQFRFKNALFDVLISSLAVPFAVIIVPLFILLAVTGTLNVWFALIVPWVAPAFGIFMMRQYVEQSVPDELLHAARIDGAGEFRIFLSVVLPLLRPAVGALAVWNFLNSYNSFLWPLIVVSDPDQYTLPLGLQALFGAEGRQYDLVLAGSVLAAIPSLIVFFVLRKQLLDGLTAGAVK</sequence>
<keyword evidence="2 7" id="KW-0813">Transport</keyword>
<keyword evidence="5 7" id="KW-1133">Transmembrane helix</keyword>
<evidence type="ECO:0000256" key="5">
    <source>
        <dbReference type="ARBA" id="ARBA00022989"/>
    </source>
</evidence>
<protein>
    <submittedName>
        <fullName evidence="9">Carbohydrate ABC transporter permease</fullName>
    </submittedName>
</protein>
<keyword evidence="6 7" id="KW-0472">Membrane</keyword>
<dbReference type="Pfam" id="PF00528">
    <property type="entry name" value="BPD_transp_1"/>
    <property type="match status" value="1"/>
</dbReference>
<evidence type="ECO:0000256" key="6">
    <source>
        <dbReference type="ARBA" id="ARBA00023136"/>
    </source>
</evidence>
<dbReference type="PROSITE" id="PS50928">
    <property type="entry name" value="ABC_TM1"/>
    <property type="match status" value="1"/>
</dbReference>
<dbReference type="Gene3D" id="1.10.3720.10">
    <property type="entry name" value="MetI-like"/>
    <property type="match status" value="1"/>
</dbReference>
<dbReference type="PANTHER" id="PTHR43744">
    <property type="entry name" value="ABC TRANSPORTER PERMEASE PROTEIN MG189-RELATED-RELATED"/>
    <property type="match status" value="1"/>
</dbReference>
<dbReference type="Proteomes" id="UP001138997">
    <property type="component" value="Unassembled WGS sequence"/>
</dbReference>
<dbReference type="PANTHER" id="PTHR43744:SF12">
    <property type="entry name" value="ABC TRANSPORTER PERMEASE PROTEIN MG189-RELATED"/>
    <property type="match status" value="1"/>
</dbReference>
<gene>
    <name evidence="9" type="ORF">LR394_25995</name>
</gene>
<evidence type="ECO:0000313" key="9">
    <source>
        <dbReference type="EMBL" id="MCD5314363.1"/>
    </source>
</evidence>
<keyword evidence="4 7" id="KW-0812">Transmembrane</keyword>
<reference evidence="9" key="1">
    <citation type="submission" date="2021-11" db="EMBL/GenBank/DDBJ databases">
        <title>Streptomyces corallinus and Kineosporia corallina sp. nov., two new coral-derived marine actinobacteria.</title>
        <authorList>
            <person name="Buangrab K."/>
            <person name="Sutthacheep M."/>
            <person name="Yeemin T."/>
            <person name="Harunari E."/>
            <person name="Igarashi Y."/>
            <person name="Sripreechasak P."/>
            <person name="Kanchanasin P."/>
            <person name="Tanasupawat S."/>
            <person name="Phongsopitanun W."/>
        </authorList>
    </citation>
    <scope>NUCLEOTIDE SEQUENCE</scope>
    <source>
        <strain evidence="9">JCM 31032</strain>
    </source>
</reference>
<dbReference type="CDD" id="cd06261">
    <property type="entry name" value="TM_PBP2"/>
    <property type="match status" value="1"/>
</dbReference>
<organism evidence="9 10">
    <name type="scientific">Kineosporia babensis</name>
    <dbReference type="NCBI Taxonomy" id="499548"/>
    <lineage>
        <taxon>Bacteria</taxon>
        <taxon>Bacillati</taxon>
        <taxon>Actinomycetota</taxon>
        <taxon>Actinomycetes</taxon>
        <taxon>Kineosporiales</taxon>
        <taxon>Kineosporiaceae</taxon>
        <taxon>Kineosporia</taxon>
    </lineage>
</organism>
<feature type="transmembrane region" description="Helical" evidence="7">
    <location>
        <begin position="102"/>
        <end position="128"/>
    </location>
</feature>
<feature type="domain" description="ABC transmembrane type-1" evidence="8">
    <location>
        <begin position="67"/>
        <end position="257"/>
    </location>
</feature>
<dbReference type="AlphaFoldDB" id="A0A9X1NHR3"/>
<evidence type="ECO:0000256" key="3">
    <source>
        <dbReference type="ARBA" id="ARBA00022475"/>
    </source>
</evidence>
<feature type="transmembrane region" description="Helical" evidence="7">
    <location>
        <begin position="63"/>
        <end position="90"/>
    </location>
</feature>
<comment type="subcellular location">
    <subcellularLocation>
        <location evidence="1 7">Cell membrane</location>
        <topology evidence="1 7">Multi-pass membrane protein</topology>
    </subcellularLocation>
</comment>
<evidence type="ECO:0000256" key="2">
    <source>
        <dbReference type="ARBA" id="ARBA00022448"/>
    </source>
</evidence>
<keyword evidence="10" id="KW-1185">Reference proteome</keyword>
<dbReference type="SUPFAM" id="SSF161098">
    <property type="entry name" value="MetI-like"/>
    <property type="match status" value="1"/>
</dbReference>
<evidence type="ECO:0000259" key="8">
    <source>
        <dbReference type="PROSITE" id="PS50928"/>
    </source>
</evidence>